<dbReference type="InterPro" id="IPR036236">
    <property type="entry name" value="Znf_C2H2_sf"/>
</dbReference>
<dbReference type="InterPro" id="IPR052274">
    <property type="entry name" value="Krueppel_C2H2_Zn-finger"/>
</dbReference>
<dbReference type="PANTHER" id="PTHR22979">
    <property type="entry name" value="ZINC FINGER PROTEIN-RELATED"/>
    <property type="match status" value="1"/>
</dbReference>
<keyword evidence="5" id="KW-0479">Metal-binding</keyword>
<evidence type="ECO:0000256" key="12">
    <source>
        <dbReference type="ARBA" id="ARBA00023163"/>
    </source>
</evidence>
<proteinExistence type="inferred from homology"/>
<keyword evidence="9" id="KW-0832">Ubl conjugation</keyword>
<dbReference type="PROSITE" id="PS00028">
    <property type="entry name" value="ZINC_FINGER_C2H2_1"/>
    <property type="match status" value="2"/>
</dbReference>
<evidence type="ECO:0000256" key="2">
    <source>
        <dbReference type="ARBA" id="ARBA00004123"/>
    </source>
</evidence>
<reference evidence="18" key="1">
    <citation type="submission" date="2025-08" db="UniProtKB">
        <authorList>
            <consortium name="Ensembl"/>
        </authorList>
    </citation>
    <scope>IDENTIFICATION</scope>
</reference>
<dbReference type="Pfam" id="PF21367">
    <property type="entry name" value="ZNF512_zf-C2H2"/>
    <property type="match status" value="1"/>
</dbReference>
<evidence type="ECO:0000256" key="6">
    <source>
        <dbReference type="ARBA" id="ARBA00022737"/>
    </source>
</evidence>
<dbReference type="GO" id="GO:0005634">
    <property type="term" value="C:nucleus"/>
    <property type="evidence" value="ECO:0007669"/>
    <property type="project" value="UniProtKB-SubCell"/>
</dbReference>
<dbReference type="Gene3D" id="3.30.160.60">
    <property type="entry name" value="Classic Zinc Finger"/>
    <property type="match status" value="2"/>
</dbReference>
<evidence type="ECO:0000256" key="16">
    <source>
        <dbReference type="SAM" id="MobiDB-lite"/>
    </source>
</evidence>
<evidence type="ECO:0000256" key="15">
    <source>
        <dbReference type="PROSITE-ProRule" id="PRU00042"/>
    </source>
</evidence>
<evidence type="ECO:0000313" key="18">
    <source>
        <dbReference type="Ensembl" id="ENSCLAP00000009066.1"/>
    </source>
</evidence>
<feature type="compositionally biased region" description="Basic residues" evidence="16">
    <location>
        <begin position="406"/>
        <end position="416"/>
    </location>
</feature>
<keyword evidence="19" id="KW-1185">Reference proteome</keyword>
<evidence type="ECO:0000256" key="3">
    <source>
        <dbReference type="ARBA" id="ARBA00006991"/>
    </source>
</evidence>
<sequence length="472" mass="53709">MSSRLGAVPATPGPTSFKQQRSARIVGAKNSRTQCSPIKDNSFQYTIPHDDSLSGSSSASSCEQVNDFPASFRKSSYWRKMRRMKQSASPHVEGSGGVSAKGKRKPRQEDDEDYGEFPQKKHKLYGRKQRPKTQPNPKPQARRIRKEPPVYAAGSLEEQWYLEIVDKGSVSCPTCQVVGRKTIEGLKKHMENCKQEMFTCHHCGKQLRSLAGMKYHVMANHNSLPILKAGDEIDEPSERERLRTVLKRLGKLRCMREISFFPESGQPECLKEMSLEAKSGGRVQRRSAKIAVYHLQELASAELAKEWPKRKVLQDLVPDDRKGCEAVYSSVSGLKAHLGSCTLGTFVAGKYKCLLCQKEFVSESGVKYHINSVHAEDWFVVNPTTTKSFEKLMKIKQRQQEEEKRRQQHRSRRSLRRLQQPGIELPETQLSLRVGKDQRRNNEELVESEQEPVAAQVQKTKPPKTNHKRGRK</sequence>
<protein>
    <recommendedName>
        <fullName evidence="14">Zinc finger protein 512</fullName>
    </recommendedName>
</protein>
<evidence type="ECO:0000256" key="10">
    <source>
        <dbReference type="ARBA" id="ARBA00023015"/>
    </source>
</evidence>
<dbReference type="Ensembl" id="ENSCLAT00000009195.1">
    <property type="protein sequence ID" value="ENSCLAP00000009066.1"/>
    <property type="gene ID" value="ENSCLAG00000006325.1"/>
</dbReference>
<dbReference type="PROSITE" id="PS50157">
    <property type="entry name" value="ZINC_FINGER_C2H2_2"/>
    <property type="match status" value="1"/>
</dbReference>
<keyword evidence="12" id="KW-0804">Transcription</keyword>
<dbReference type="SUPFAM" id="SSF57667">
    <property type="entry name" value="beta-beta-alpha zinc fingers"/>
    <property type="match status" value="3"/>
</dbReference>
<organism evidence="18 19">
    <name type="scientific">Chinchilla lanigera</name>
    <name type="common">Long-tailed chinchilla</name>
    <name type="synonym">Chinchilla villidera</name>
    <dbReference type="NCBI Taxonomy" id="34839"/>
    <lineage>
        <taxon>Eukaryota</taxon>
        <taxon>Metazoa</taxon>
        <taxon>Chordata</taxon>
        <taxon>Craniata</taxon>
        <taxon>Vertebrata</taxon>
        <taxon>Euteleostomi</taxon>
        <taxon>Mammalia</taxon>
        <taxon>Eutheria</taxon>
        <taxon>Euarchontoglires</taxon>
        <taxon>Glires</taxon>
        <taxon>Rodentia</taxon>
        <taxon>Hystricomorpha</taxon>
        <taxon>Chinchillidae</taxon>
        <taxon>Chinchilla</taxon>
    </lineage>
</organism>
<keyword evidence="7 15" id="KW-0863">Zinc-finger</keyword>
<feature type="compositionally biased region" description="Basic and acidic residues" evidence="16">
    <location>
        <begin position="434"/>
        <end position="443"/>
    </location>
</feature>
<evidence type="ECO:0000256" key="1">
    <source>
        <dbReference type="ARBA" id="ARBA00003767"/>
    </source>
</evidence>
<dbReference type="InterPro" id="IPR013087">
    <property type="entry name" value="Znf_C2H2_type"/>
</dbReference>
<evidence type="ECO:0000256" key="5">
    <source>
        <dbReference type="ARBA" id="ARBA00022723"/>
    </source>
</evidence>
<name>A0A8C2V7X6_CHILA</name>
<feature type="compositionally biased region" description="Basic residues" evidence="16">
    <location>
        <begin position="461"/>
        <end position="472"/>
    </location>
</feature>
<evidence type="ECO:0000313" key="19">
    <source>
        <dbReference type="Proteomes" id="UP000694398"/>
    </source>
</evidence>
<dbReference type="GeneTree" id="ENSGT00940000158595"/>
<keyword evidence="13" id="KW-0539">Nucleus</keyword>
<dbReference type="Pfam" id="PF21276">
    <property type="entry name" value="ZNF512_C2HC"/>
    <property type="match status" value="1"/>
</dbReference>
<evidence type="ECO:0000256" key="14">
    <source>
        <dbReference type="ARBA" id="ARBA00039955"/>
    </source>
</evidence>
<dbReference type="SMART" id="SM00355">
    <property type="entry name" value="ZnF_C2H2"/>
    <property type="match status" value="2"/>
</dbReference>
<gene>
    <name evidence="18" type="primary">ZNF512</name>
</gene>
<reference evidence="18" key="2">
    <citation type="submission" date="2025-09" db="UniProtKB">
        <authorList>
            <consortium name="Ensembl"/>
        </authorList>
    </citation>
    <scope>IDENTIFICATION</scope>
</reference>
<dbReference type="InterPro" id="IPR048403">
    <property type="entry name" value="ZNF512_znf-C2H2"/>
</dbReference>
<dbReference type="FunFam" id="3.30.160.60:FF:000580">
    <property type="entry name" value="Zinc finger protein 512"/>
    <property type="match status" value="1"/>
</dbReference>
<comment type="function">
    <text evidence="1">May be involved in transcriptional regulation.</text>
</comment>
<keyword evidence="11" id="KW-0238">DNA-binding</keyword>
<dbReference type="Proteomes" id="UP000694398">
    <property type="component" value="Unassembled WGS sequence"/>
</dbReference>
<evidence type="ECO:0000256" key="7">
    <source>
        <dbReference type="ARBA" id="ARBA00022771"/>
    </source>
</evidence>
<feature type="domain" description="C2H2-type" evidence="17">
    <location>
        <begin position="351"/>
        <end position="379"/>
    </location>
</feature>
<keyword evidence="6" id="KW-0677">Repeat</keyword>
<comment type="subcellular location">
    <subcellularLocation>
        <location evidence="2">Nucleus</location>
    </subcellularLocation>
</comment>
<dbReference type="GO" id="GO:0003677">
    <property type="term" value="F:DNA binding"/>
    <property type="evidence" value="ECO:0007669"/>
    <property type="project" value="UniProtKB-KW"/>
</dbReference>
<feature type="region of interest" description="Disordered" evidence="16">
    <location>
        <begin position="1"/>
        <end position="64"/>
    </location>
</feature>
<keyword evidence="10" id="KW-0805">Transcription regulation</keyword>
<keyword evidence="4" id="KW-1017">Isopeptide bond</keyword>
<evidence type="ECO:0000256" key="11">
    <source>
        <dbReference type="ARBA" id="ARBA00023125"/>
    </source>
</evidence>
<accession>A0A8C2V7X6</accession>
<feature type="compositionally biased region" description="Polar residues" evidence="16">
    <location>
        <begin position="13"/>
        <end position="22"/>
    </location>
</feature>
<evidence type="ECO:0000256" key="9">
    <source>
        <dbReference type="ARBA" id="ARBA00022843"/>
    </source>
</evidence>
<dbReference type="PANTHER" id="PTHR22979:SF2">
    <property type="entry name" value="ZINC FINGER PROTEIN 512"/>
    <property type="match status" value="1"/>
</dbReference>
<dbReference type="AlphaFoldDB" id="A0A8C2V7X6"/>
<evidence type="ECO:0000256" key="4">
    <source>
        <dbReference type="ARBA" id="ARBA00022499"/>
    </source>
</evidence>
<evidence type="ECO:0000256" key="13">
    <source>
        <dbReference type="ARBA" id="ARBA00023242"/>
    </source>
</evidence>
<keyword evidence="8" id="KW-0862">Zinc</keyword>
<dbReference type="InterPro" id="IPR048408">
    <property type="entry name" value="ZNF512_C2HC"/>
</dbReference>
<dbReference type="GO" id="GO:0008270">
    <property type="term" value="F:zinc ion binding"/>
    <property type="evidence" value="ECO:0007669"/>
    <property type="project" value="UniProtKB-KW"/>
</dbReference>
<evidence type="ECO:0000259" key="17">
    <source>
        <dbReference type="PROSITE" id="PS50157"/>
    </source>
</evidence>
<feature type="compositionally biased region" description="Basic residues" evidence="16">
    <location>
        <begin position="120"/>
        <end position="131"/>
    </location>
</feature>
<feature type="compositionally biased region" description="Polar residues" evidence="16">
    <location>
        <begin position="30"/>
        <end position="45"/>
    </location>
</feature>
<feature type="region of interest" description="Disordered" evidence="16">
    <location>
        <begin position="80"/>
        <end position="149"/>
    </location>
</feature>
<feature type="region of interest" description="Disordered" evidence="16">
    <location>
        <begin position="397"/>
        <end position="472"/>
    </location>
</feature>
<comment type="similarity">
    <text evidence="3">Belongs to the krueppel C2H2-type zinc-finger protein family.</text>
</comment>
<evidence type="ECO:0000256" key="8">
    <source>
        <dbReference type="ARBA" id="ARBA00022833"/>
    </source>
</evidence>